<feature type="transmembrane region" description="Helical" evidence="6">
    <location>
        <begin position="296"/>
        <end position="313"/>
    </location>
</feature>
<evidence type="ECO:0000256" key="2">
    <source>
        <dbReference type="ARBA" id="ARBA00022692"/>
    </source>
</evidence>
<keyword evidence="4 6" id="KW-0472">Membrane</keyword>
<proteinExistence type="predicted"/>
<evidence type="ECO:0000256" key="6">
    <source>
        <dbReference type="SAM" id="Phobius"/>
    </source>
</evidence>
<feature type="transmembrane region" description="Helical" evidence="6">
    <location>
        <begin position="456"/>
        <end position="479"/>
    </location>
</feature>
<dbReference type="PANTHER" id="PTHR23501">
    <property type="entry name" value="MAJOR FACILITATOR SUPERFAMILY"/>
    <property type="match status" value="1"/>
</dbReference>
<dbReference type="InterPro" id="IPR011701">
    <property type="entry name" value="MFS"/>
</dbReference>
<dbReference type="PANTHER" id="PTHR23501:SF195">
    <property type="entry name" value="PEP5"/>
    <property type="match status" value="1"/>
</dbReference>
<feature type="transmembrane region" description="Helical" evidence="6">
    <location>
        <begin position="373"/>
        <end position="392"/>
    </location>
</feature>
<dbReference type="CDD" id="cd06179">
    <property type="entry name" value="MFS_TRI12_like"/>
    <property type="match status" value="1"/>
</dbReference>
<dbReference type="EMBL" id="JAULSW010000006">
    <property type="protein sequence ID" value="KAK3377462.1"/>
    <property type="molecule type" value="Genomic_DNA"/>
</dbReference>
<dbReference type="SUPFAM" id="SSF103473">
    <property type="entry name" value="MFS general substrate transporter"/>
    <property type="match status" value="1"/>
</dbReference>
<feature type="transmembrane region" description="Helical" evidence="6">
    <location>
        <begin position="99"/>
        <end position="118"/>
    </location>
</feature>
<dbReference type="Gene3D" id="1.20.1250.20">
    <property type="entry name" value="MFS general substrate transporter like domains"/>
    <property type="match status" value="1"/>
</dbReference>
<organism evidence="8 9">
    <name type="scientific">Podospora didyma</name>
    <dbReference type="NCBI Taxonomy" id="330526"/>
    <lineage>
        <taxon>Eukaryota</taxon>
        <taxon>Fungi</taxon>
        <taxon>Dikarya</taxon>
        <taxon>Ascomycota</taxon>
        <taxon>Pezizomycotina</taxon>
        <taxon>Sordariomycetes</taxon>
        <taxon>Sordariomycetidae</taxon>
        <taxon>Sordariales</taxon>
        <taxon>Podosporaceae</taxon>
        <taxon>Podospora</taxon>
    </lineage>
</organism>
<dbReference type="InterPro" id="IPR053791">
    <property type="entry name" value="MFS_Tri12-like"/>
</dbReference>
<evidence type="ECO:0000256" key="3">
    <source>
        <dbReference type="ARBA" id="ARBA00022989"/>
    </source>
</evidence>
<feature type="compositionally biased region" description="Polar residues" evidence="5">
    <location>
        <begin position="11"/>
        <end position="20"/>
    </location>
</feature>
<feature type="transmembrane region" description="Helical" evidence="6">
    <location>
        <begin position="223"/>
        <end position="244"/>
    </location>
</feature>
<dbReference type="InterPro" id="IPR020846">
    <property type="entry name" value="MFS_dom"/>
</dbReference>
<reference evidence="8" key="1">
    <citation type="journal article" date="2023" name="Mol. Phylogenet. Evol.">
        <title>Genome-scale phylogeny and comparative genomics of the fungal order Sordariales.</title>
        <authorList>
            <person name="Hensen N."/>
            <person name="Bonometti L."/>
            <person name="Westerberg I."/>
            <person name="Brannstrom I.O."/>
            <person name="Guillou S."/>
            <person name="Cros-Aarteil S."/>
            <person name="Calhoun S."/>
            <person name="Haridas S."/>
            <person name="Kuo A."/>
            <person name="Mondo S."/>
            <person name="Pangilinan J."/>
            <person name="Riley R."/>
            <person name="LaButti K."/>
            <person name="Andreopoulos B."/>
            <person name="Lipzen A."/>
            <person name="Chen C."/>
            <person name="Yan M."/>
            <person name="Daum C."/>
            <person name="Ng V."/>
            <person name="Clum A."/>
            <person name="Steindorff A."/>
            <person name="Ohm R.A."/>
            <person name="Martin F."/>
            <person name="Silar P."/>
            <person name="Natvig D.O."/>
            <person name="Lalanne C."/>
            <person name="Gautier V."/>
            <person name="Ament-Velasquez S.L."/>
            <person name="Kruys A."/>
            <person name="Hutchinson M.I."/>
            <person name="Powell A.J."/>
            <person name="Barry K."/>
            <person name="Miller A.N."/>
            <person name="Grigoriev I.V."/>
            <person name="Debuchy R."/>
            <person name="Gladieux P."/>
            <person name="Hiltunen Thoren M."/>
            <person name="Johannesson H."/>
        </authorList>
    </citation>
    <scope>NUCLEOTIDE SEQUENCE</scope>
    <source>
        <strain evidence="8">CBS 232.78</strain>
    </source>
</reference>
<reference evidence="8" key="2">
    <citation type="submission" date="2023-06" db="EMBL/GenBank/DDBJ databases">
        <authorList>
            <consortium name="Lawrence Berkeley National Laboratory"/>
            <person name="Haridas S."/>
            <person name="Hensen N."/>
            <person name="Bonometti L."/>
            <person name="Westerberg I."/>
            <person name="Brannstrom I.O."/>
            <person name="Guillou S."/>
            <person name="Cros-Aarteil S."/>
            <person name="Calhoun S."/>
            <person name="Kuo A."/>
            <person name="Mondo S."/>
            <person name="Pangilinan J."/>
            <person name="Riley R."/>
            <person name="LaButti K."/>
            <person name="Andreopoulos B."/>
            <person name="Lipzen A."/>
            <person name="Chen C."/>
            <person name="Yanf M."/>
            <person name="Daum C."/>
            <person name="Ng V."/>
            <person name="Clum A."/>
            <person name="Steindorff A."/>
            <person name="Ohm R."/>
            <person name="Martin F."/>
            <person name="Silar P."/>
            <person name="Natvig D."/>
            <person name="Lalanne C."/>
            <person name="Gautier V."/>
            <person name="Ament-velasquez S.L."/>
            <person name="Kruys A."/>
            <person name="Hutchinson M.I."/>
            <person name="Powell A.J."/>
            <person name="Barry K."/>
            <person name="Miller A.N."/>
            <person name="Grigoriev I.V."/>
            <person name="Debuchy R."/>
            <person name="Gladieux P."/>
            <person name="Thoren M.H."/>
            <person name="Johannesson H."/>
        </authorList>
    </citation>
    <scope>NUCLEOTIDE SEQUENCE</scope>
    <source>
        <strain evidence="8">CBS 232.78</strain>
    </source>
</reference>
<name>A0AAE0KJJ4_9PEZI</name>
<protein>
    <submittedName>
        <fullName evidence="8">Major facilitator superfamily domain-containing protein</fullName>
    </submittedName>
</protein>
<keyword evidence="2 6" id="KW-0812">Transmembrane</keyword>
<feature type="compositionally biased region" description="Basic and acidic residues" evidence="5">
    <location>
        <begin position="34"/>
        <end position="53"/>
    </location>
</feature>
<evidence type="ECO:0000256" key="1">
    <source>
        <dbReference type="ARBA" id="ARBA00004141"/>
    </source>
</evidence>
<feature type="region of interest" description="Disordered" evidence="5">
    <location>
        <begin position="1"/>
        <end position="53"/>
    </location>
</feature>
<feature type="domain" description="Major facilitator superfamily (MFS) profile" evidence="7">
    <location>
        <begin position="63"/>
        <end position="575"/>
    </location>
</feature>
<dbReference type="GO" id="GO:0022857">
    <property type="term" value="F:transmembrane transporter activity"/>
    <property type="evidence" value="ECO:0007669"/>
    <property type="project" value="InterPro"/>
</dbReference>
<feature type="transmembrane region" description="Helical" evidence="6">
    <location>
        <begin position="130"/>
        <end position="148"/>
    </location>
</feature>
<evidence type="ECO:0000256" key="5">
    <source>
        <dbReference type="SAM" id="MobiDB-lite"/>
    </source>
</evidence>
<gene>
    <name evidence="8" type="ORF">B0H63DRAFT_524749</name>
</gene>
<feature type="transmembrane region" description="Helical" evidence="6">
    <location>
        <begin position="426"/>
        <end position="447"/>
    </location>
</feature>
<dbReference type="AlphaFoldDB" id="A0AAE0KJJ4"/>
<sequence length="594" mass="63221">MADHGGDRGTAATTTVDSSPPGSPAHHPEKSHHLHDTHSHSDSEHGSSRNEPKPHLHAKTFLAVFAVCVIYFVQIYNVVGAGAQANTIALTLNGNGSTANGVWLTSSIAIGTAVLSPIFSQAADYWGRRWFLVISTLVGAVGSIIVARATSIEIATAGFAITSVSYGAQPLLHAVSSEVLPRRYRSWGQAADLVSNAFGGIAGLLVGGAFTRTANVPSEGFRNFWYVGTALYLFAGVLCFLLYHPPATERQTVLSVGDKLKKLDWVGYFLLTAGILLFCIGLSWSENPYPWSDPHTSATFAVGLGLLVVLGGYEAFVKKDGMFHHALFQNRNFAIVLVCLFCEGIAFFGANNYFAFQVGILYETDALVVSLRYSITMIVSIFSAAGAGWYCATTKKVRWITVASFLFFVVFFACMATSGSSTSQQVWGYPVFLGMALGMSLVTLITVAQLSTPPELIAITSGLVIGVRSLGGSVGLAIYNALFNDAMNDLGDNIVKAVMPLGLPPQSIGPFIGALAAHDDAGLFQIPGVSPRIVGAGAEALLETFSTGFKNVWITASCVVAFAAILAVFLKDPGKEFNMHIDAPVEKEEELYSS</sequence>
<keyword evidence="3 6" id="KW-1133">Transmembrane helix</keyword>
<feature type="transmembrane region" description="Helical" evidence="6">
    <location>
        <begin position="60"/>
        <end position="79"/>
    </location>
</feature>
<comment type="subcellular location">
    <subcellularLocation>
        <location evidence="1">Membrane</location>
        <topology evidence="1">Multi-pass membrane protein</topology>
    </subcellularLocation>
</comment>
<dbReference type="PROSITE" id="PS50850">
    <property type="entry name" value="MFS"/>
    <property type="match status" value="1"/>
</dbReference>
<dbReference type="GO" id="GO:0005886">
    <property type="term" value="C:plasma membrane"/>
    <property type="evidence" value="ECO:0007669"/>
    <property type="project" value="TreeGrafter"/>
</dbReference>
<feature type="transmembrane region" description="Helical" evidence="6">
    <location>
        <begin position="193"/>
        <end position="211"/>
    </location>
</feature>
<feature type="transmembrane region" description="Helical" evidence="6">
    <location>
        <begin position="552"/>
        <end position="570"/>
    </location>
</feature>
<dbReference type="Proteomes" id="UP001285441">
    <property type="component" value="Unassembled WGS sequence"/>
</dbReference>
<accession>A0AAE0KJJ4</accession>
<evidence type="ECO:0000313" key="9">
    <source>
        <dbReference type="Proteomes" id="UP001285441"/>
    </source>
</evidence>
<dbReference type="InterPro" id="IPR036259">
    <property type="entry name" value="MFS_trans_sf"/>
</dbReference>
<dbReference type="Pfam" id="PF07690">
    <property type="entry name" value="MFS_1"/>
    <property type="match status" value="1"/>
</dbReference>
<evidence type="ECO:0000259" key="7">
    <source>
        <dbReference type="PROSITE" id="PS50850"/>
    </source>
</evidence>
<feature type="transmembrane region" description="Helical" evidence="6">
    <location>
        <begin position="265"/>
        <end position="284"/>
    </location>
</feature>
<keyword evidence="9" id="KW-1185">Reference proteome</keyword>
<comment type="caution">
    <text evidence="8">The sequence shown here is derived from an EMBL/GenBank/DDBJ whole genome shotgun (WGS) entry which is preliminary data.</text>
</comment>
<feature type="transmembrane region" description="Helical" evidence="6">
    <location>
        <begin position="333"/>
        <end position="353"/>
    </location>
</feature>
<evidence type="ECO:0000313" key="8">
    <source>
        <dbReference type="EMBL" id="KAK3377462.1"/>
    </source>
</evidence>
<feature type="transmembrane region" description="Helical" evidence="6">
    <location>
        <begin position="399"/>
        <end position="420"/>
    </location>
</feature>
<evidence type="ECO:0000256" key="4">
    <source>
        <dbReference type="ARBA" id="ARBA00023136"/>
    </source>
</evidence>